<name>A0A6G1ECD5_9ORYZ</name>
<feature type="compositionally biased region" description="Gly residues" evidence="1">
    <location>
        <begin position="1"/>
        <end position="21"/>
    </location>
</feature>
<feature type="compositionally biased region" description="Basic residues" evidence="1">
    <location>
        <begin position="24"/>
        <end position="33"/>
    </location>
</feature>
<sequence length="187" mass="19994">MSGGGVGNPGAMDGSGSGGNRGSNRAHRPSSWRHGRIHRFRINGLRMDFYGTANLHGGEDHPMGMEEMASYVEMMRVGTRGIEFPSTWSMSLEWLVEASGVQVEDGAADLAGGEDGSSVMEVEDQAAFMEAVAIDAAIADMHAGINLSSSMKLDASGVQKVNGADEDTHRPVFLAMIKIMLPEYFNN</sequence>
<accession>A0A6G1ECD5</accession>
<dbReference type="EMBL" id="SPHZ02000004">
    <property type="protein sequence ID" value="KAF0922331.1"/>
    <property type="molecule type" value="Genomic_DNA"/>
</dbReference>
<organism evidence="2 3">
    <name type="scientific">Oryza meyeriana var. granulata</name>
    <dbReference type="NCBI Taxonomy" id="110450"/>
    <lineage>
        <taxon>Eukaryota</taxon>
        <taxon>Viridiplantae</taxon>
        <taxon>Streptophyta</taxon>
        <taxon>Embryophyta</taxon>
        <taxon>Tracheophyta</taxon>
        <taxon>Spermatophyta</taxon>
        <taxon>Magnoliopsida</taxon>
        <taxon>Liliopsida</taxon>
        <taxon>Poales</taxon>
        <taxon>Poaceae</taxon>
        <taxon>BOP clade</taxon>
        <taxon>Oryzoideae</taxon>
        <taxon>Oryzeae</taxon>
        <taxon>Oryzinae</taxon>
        <taxon>Oryza</taxon>
        <taxon>Oryza meyeriana</taxon>
    </lineage>
</organism>
<gene>
    <name evidence="2" type="ORF">E2562_032575</name>
</gene>
<feature type="region of interest" description="Disordered" evidence="1">
    <location>
        <begin position="1"/>
        <end position="33"/>
    </location>
</feature>
<evidence type="ECO:0000313" key="2">
    <source>
        <dbReference type="EMBL" id="KAF0922331.1"/>
    </source>
</evidence>
<evidence type="ECO:0000256" key="1">
    <source>
        <dbReference type="SAM" id="MobiDB-lite"/>
    </source>
</evidence>
<dbReference type="Proteomes" id="UP000479710">
    <property type="component" value="Unassembled WGS sequence"/>
</dbReference>
<comment type="caution">
    <text evidence="2">The sequence shown here is derived from an EMBL/GenBank/DDBJ whole genome shotgun (WGS) entry which is preliminary data.</text>
</comment>
<dbReference type="AlphaFoldDB" id="A0A6G1ECD5"/>
<keyword evidence="3" id="KW-1185">Reference proteome</keyword>
<reference evidence="2 3" key="1">
    <citation type="submission" date="2019-11" db="EMBL/GenBank/DDBJ databases">
        <title>Whole genome sequence of Oryza granulata.</title>
        <authorList>
            <person name="Li W."/>
        </authorList>
    </citation>
    <scope>NUCLEOTIDE SEQUENCE [LARGE SCALE GENOMIC DNA]</scope>
    <source>
        <strain evidence="3">cv. Menghai</strain>
        <tissue evidence="2">Leaf</tissue>
    </source>
</reference>
<proteinExistence type="predicted"/>
<evidence type="ECO:0000313" key="3">
    <source>
        <dbReference type="Proteomes" id="UP000479710"/>
    </source>
</evidence>
<protein>
    <submittedName>
        <fullName evidence="2">Uncharacterized protein</fullName>
    </submittedName>
</protein>